<sequence>MRKIFSFKTIPSFTILALLLILSVFSCKKKEVAKKEEPAPPPKEEPAPPTPPANTTSLVYVGTNGKLAYNTFVNQGETDKINTVPDFSNAGYKGGGVTIPTAPVVRTLSAQSGDNRARIQQVIQEVEALPMDANGFRGAILLNAGTYDVGDSLVIRASGVVLRGVGQGSSGTILRATKRLIGSTLIRLQGSGSNLGEVTSSRRLISDSYVPTGTKSFNLENTNGLTVGSRVLVTRTPNQAWIDLLDMTQYGWTPSRYVMSYERVITAINGNNITINAPVVDPIQTRYGGGRVGIHTVTGRIQNSGVENMRLASVFENDNDEQHAWYGVKLLRAENCWVKDVTAQYFGYACVSIEESSVYNTVQDCAMLDPKSQTTGGRKYSFNIAGTSPFNLFQRCFSRGGRHCYVTGSTVSGPNVFLDCVAVETTSDIGPHHRWSTGLLFDNVLVGK</sequence>
<dbReference type="KEGG" id="pej:FYC62_16355"/>
<evidence type="ECO:0008006" key="4">
    <source>
        <dbReference type="Google" id="ProtNLM"/>
    </source>
</evidence>
<evidence type="ECO:0000256" key="1">
    <source>
        <dbReference type="SAM" id="MobiDB-lite"/>
    </source>
</evidence>
<dbReference type="EMBL" id="CP043329">
    <property type="protein sequence ID" value="QEK53072.1"/>
    <property type="molecule type" value="Genomic_DNA"/>
</dbReference>
<reference evidence="2 3" key="1">
    <citation type="submission" date="2019-08" db="EMBL/GenBank/DDBJ databases">
        <title>Pedobacter sp. nov., isolated from Han river, South Korea.</title>
        <authorList>
            <person name="Lee D.-H."/>
            <person name="Kim Y.-S."/>
            <person name="Hwang E.-M."/>
            <person name="Le Tran T.C."/>
            <person name="Cha C.-J."/>
        </authorList>
    </citation>
    <scope>NUCLEOTIDE SEQUENCE [LARGE SCALE GENOMIC DNA]</scope>
    <source>
        <strain evidence="2 3">CJ43</strain>
    </source>
</reference>
<dbReference type="PROSITE" id="PS51257">
    <property type="entry name" value="PROKAR_LIPOPROTEIN"/>
    <property type="match status" value="1"/>
</dbReference>
<evidence type="ECO:0000313" key="3">
    <source>
        <dbReference type="Proteomes" id="UP000323653"/>
    </source>
</evidence>
<evidence type="ECO:0000313" key="2">
    <source>
        <dbReference type="EMBL" id="QEK53072.1"/>
    </source>
</evidence>
<dbReference type="SUPFAM" id="SSF51126">
    <property type="entry name" value="Pectin lyase-like"/>
    <property type="match status" value="1"/>
</dbReference>
<dbReference type="RefSeq" id="WP_149075709.1">
    <property type="nucleotide sequence ID" value="NZ_CP043329.1"/>
</dbReference>
<feature type="region of interest" description="Disordered" evidence="1">
    <location>
        <begin position="32"/>
        <end position="57"/>
    </location>
</feature>
<dbReference type="AlphaFoldDB" id="A0A5C0VMC5"/>
<organism evidence="2 3">
    <name type="scientific">Pedobacter aquae</name>
    <dbReference type="NCBI Taxonomy" id="2605747"/>
    <lineage>
        <taxon>Bacteria</taxon>
        <taxon>Pseudomonadati</taxon>
        <taxon>Bacteroidota</taxon>
        <taxon>Sphingobacteriia</taxon>
        <taxon>Sphingobacteriales</taxon>
        <taxon>Sphingobacteriaceae</taxon>
        <taxon>Pedobacter</taxon>
    </lineage>
</organism>
<name>A0A5C0VMC5_9SPHI</name>
<dbReference type="Proteomes" id="UP000323653">
    <property type="component" value="Chromosome"/>
</dbReference>
<protein>
    <recommendedName>
        <fullName evidence="4">Pectate lyase-like protein</fullName>
    </recommendedName>
</protein>
<accession>A0A5C0VMC5</accession>
<proteinExistence type="predicted"/>
<dbReference type="InterPro" id="IPR011050">
    <property type="entry name" value="Pectin_lyase_fold/virulence"/>
</dbReference>
<keyword evidence="3" id="KW-1185">Reference proteome</keyword>
<feature type="compositionally biased region" description="Basic and acidic residues" evidence="1">
    <location>
        <begin position="32"/>
        <end position="46"/>
    </location>
</feature>
<gene>
    <name evidence="2" type="ORF">FYC62_16355</name>
</gene>